<feature type="compositionally biased region" description="Polar residues" evidence="1">
    <location>
        <begin position="195"/>
        <end position="206"/>
    </location>
</feature>
<proteinExistence type="predicted"/>
<dbReference type="AlphaFoldDB" id="A0A5S9XPD6"/>
<feature type="domain" description="Ubiquitin-like" evidence="2">
    <location>
        <begin position="96"/>
        <end position="171"/>
    </location>
</feature>
<feature type="domain" description="Ubiquitin-like" evidence="2">
    <location>
        <begin position="2"/>
        <end position="77"/>
    </location>
</feature>
<evidence type="ECO:0000256" key="1">
    <source>
        <dbReference type="SAM" id="MobiDB-lite"/>
    </source>
</evidence>
<dbReference type="InterPro" id="IPR000626">
    <property type="entry name" value="Ubiquitin-like_dom"/>
</dbReference>
<dbReference type="EMBL" id="CACSHJ010000095">
    <property type="protein sequence ID" value="CAA0393367.1"/>
    <property type="molecule type" value="Genomic_DNA"/>
</dbReference>
<dbReference type="SMART" id="SM00213">
    <property type="entry name" value="UBQ"/>
    <property type="match status" value="2"/>
</dbReference>
<dbReference type="FunFam" id="3.10.20.90:FF:000341">
    <property type="entry name" value="Ubiquitin-like superfamily protein"/>
    <property type="match status" value="2"/>
</dbReference>
<gene>
    <name evidence="3" type="ORF">C24_LOCUS16968</name>
</gene>
<name>A0A5S9XPD6_ARATH</name>
<accession>A0A5S9XPD6</accession>
<dbReference type="ExpressionAtlas" id="A0A5S9XPD6">
    <property type="expression patterns" value="baseline and differential"/>
</dbReference>
<dbReference type="InterPro" id="IPR029071">
    <property type="entry name" value="Ubiquitin-like_domsf"/>
</dbReference>
<sequence>MISVIIENQSGSSFTIDVAFWDTVLTMKRRIEMTQGIPVSRQTLFFKRKLLEDHLDMFEYGIFHNSRLLLSISPDDNPTQNQVPQSPSNPIHDTMIKVIIENQSGSSFTIDVSFWDTVLMIKRKIEMTQGTPVSKQILIFKRKVLQDHLNMFGCQIRHNSRILLSISPDDNPTQNQVPQTNQSPSTPSNPIHEFVNNQDSPLSPQSSALTMEKFSKNQQDRPPLMRVVAKRIDNGSSRPSYSLDELLAPRDSSTVAVGSIRNRDQEVKNRVSSPSDSVEEVINITDSLAMKMIVMVQPYGYTRMIQVEVTADDNVEELRKELVKMQERGELNLPQGMYYLIHKHKQAVLHEDQSFLTNGVAYGDTIQISQVVERLITNRS</sequence>
<dbReference type="PROSITE" id="PS50053">
    <property type="entry name" value="UBIQUITIN_2"/>
    <property type="match status" value="2"/>
</dbReference>
<dbReference type="PANTHER" id="PTHR10621">
    <property type="entry name" value="UV EXCISION REPAIR PROTEIN RAD23"/>
    <property type="match status" value="1"/>
</dbReference>
<dbReference type="PANTHER" id="PTHR10621:SF38">
    <property type="entry name" value="UBIQUITIN DOMAIN-CONTAINING PROTEIN 7SL RNA1-RELATED"/>
    <property type="match status" value="1"/>
</dbReference>
<reference evidence="3 4" key="1">
    <citation type="submission" date="2019-12" db="EMBL/GenBank/DDBJ databases">
        <authorList>
            <person name="Jiao W.-B."/>
            <person name="Schneeberger K."/>
        </authorList>
    </citation>
    <scope>NUCLEOTIDE SEQUENCE [LARGE SCALE GENOMIC DNA]</scope>
    <source>
        <strain evidence="4">cv. C24</strain>
    </source>
</reference>
<evidence type="ECO:0000313" key="4">
    <source>
        <dbReference type="Proteomes" id="UP000434276"/>
    </source>
</evidence>
<dbReference type="Pfam" id="PF00240">
    <property type="entry name" value="ubiquitin"/>
    <property type="match status" value="2"/>
</dbReference>
<feature type="compositionally biased region" description="Low complexity" evidence="1">
    <location>
        <begin position="171"/>
        <end position="185"/>
    </location>
</feature>
<dbReference type="Gene3D" id="3.10.20.90">
    <property type="entry name" value="Phosphatidylinositol 3-kinase Catalytic Subunit, Chain A, domain 1"/>
    <property type="match status" value="2"/>
</dbReference>
<protein>
    <recommendedName>
        <fullName evidence="2">Ubiquitin-like domain-containing protein</fullName>
    </recommendedName>
</protein>
<evidence type="ECO:0000313" key="3">
    <source>
        <dbReference type="EMBL" id="CAA0393367.1"/>
    </source>
</evidence>
<feature type="region of interest" description="Disordered" evidence="1">
    <location>
        <begin position="165"/>
        <end position="206"/>
    </location>
</feature>
<dbReference type="Proteomes" id="UP000434276">
    <property type="component" value="Unassembled WGS sequence"/>
</dbReference>
<evidence type="ECO:0000259" key="2">
    <source>
        <dbReference type="PROSITE" id="PS50053"/>
    </source>
</evidence>
<dbReference type="SUPFAM" id="SSF54236">
    <property type="entry name" value="Ubiquitin-like"/>
    <property type="match status" value="2"/>
</dbReference>
<organism evidence="3 4">
    <name type="scientific">Arabidopsis thaliana</name>
    <name type="common">Mouse-ear cress</name>
    <dbReference type="NCBI Taxonomy" id="3702"/>
    <lineage>
        <taxon>Eukaryota</taxon>
        <taxon>Viridiplantae</taxon>
        <taxon>Streptophyta</taxon>
        <taxon>Embryophyta</taxon>
        <taxon>Tracheophyta</taxon>
        <taxon>Spermatophyta</taxon>
        <taxon>Magnoliopsida</taxon>
        <taxon>eudicotyledons</taxon>
        <taxon>Gunneridae</taxon>
        <taxon>Pentapetalae</taxon>
        <taxon>rosids</taxon>
        <taxon>malvids</taxon>
        <taxon>Brassicales</taxon>
        <taxon>Brassicaceae</taxon>
        <taxon>Camelineae</taxon>
        <taxon>Arabidopsis</taxon>
    </lineage>
</organism>
<dbReference type="CDD" id="cd17039">
    <property type="entry name" value="Ubl_ubiquitin_like"/>
    <property type="match status" value="1"/>
</dbReference>
<dbReference type="OrthoDB" id="1102081at2759"/>